<evidence type="ECO:0000313" key="1">
    <source>
        <dbReference type="EMBL" id="RAQ97734.1"/>
    </source>
</evidence>
<reference evidence="1 2" key="1">
    <citation type="submission" date="2016-08" db="EMBL/GenBank/DDBJ databases">
        <title>Analysis of Carbohydrate Active Enzymes in Thermogemmatispora T81 Reveals Carbohydrate Degradation Ability.</title>
        <authorList>
            <person name="Tomazini A."/>
            <person name="Lal S."/>
            <person name="Stott M."/>
            <person name="Henrissat B."/>
            <person name="Polikarpov I."/>
            <person name="Sparling R."/>
            <person name="Levin D.B."/>
        </authorList>
    </citation>
    <scope>NUCLEOTIDE SEQUENCE [LARGE SCALE GENOMIC DNA]</scope>
    <source>
        <strain evidence="1 2">T81</strain>
    </source>
</reference>
<evidence type="ECO:0000313" key="2">
    <source>
        <dbReference type="Proteomes" id="UP000248706"/>
    </source>
</evidence>
<keyword evidence="2" id="KW-1185">Reference proteome</keyword>
<name>A0A328VR91_9CHLR</name>
<organism evidence="1 2">
    <name type="scientific">Thermogemmatispora tikiterensis</name>
    <dbReference type="NCBI Taxonomy" id="1825093"/>
    <lineage>
        <taxon>Bacteria</taxon>
        <taxon>Bacillati</taxon>
        <taxon>Chloroflexota</taxon>
        <taxon>Ktedonobacteria</taxon>
        <taxon>Thermogemmatisporales</taxon>
        <taxon>Thermogemmatisporaceae</taxon>
        <taxon>Thermogemmatispora</taxon>
    </lineage>
</organism>
<dbReference type="EMBL" id="MCIF01000002">
    <property type="protein sequence ID" value="RAQ97734.1"/>
    <property type="molecule type" value="Genomic_DNA"/>
</dbReference>
<dbReference type="RefSeq" id="WP_112432394.1">
    <property type="nucleotide sequence ID" value="NZ_MCIF01000002.1"/>
</dbReference>
<accession>A0A328VR91</accession>
<protein>
    <submittedName>
        <fullName evidence="1">Uncharacterized protein</fullName>
    </submittedName>
</protein>
<proteinExistence type="predicted"/>
<dbReference type="Proteomes" id="UP000248706">
    <property type="component" value="Unassembled WGS sequence"/>
</dbReference>
<sequence>MLRRTLLLGSPTLALALTETGTTAQDADACDDPTVVLALDKDECQARLLMRAATLAGRSGRLVEALRLTQSAYELARRSTTCYAEIPVAYLAVLCGEYARQHRDAPMLETAHSLARKLRGTLLHDGDLAQLRLQLALLTTPRAATELARLTLDVWWRPELMLNDGTWHWARGGFVVKSLEALILNGYPAQARELVDYFARHPQTFTAYEALRWEWAAIRTRLYGSLAERRAFRRQACCCGYVRQAVVAL</sequence>
<dbReference type="OrthoDB" id="150203at2"/>
<gene>
    <name evidence="1" type="ORF">A4R35_19500</name>
</gene>
<comment type="caution">
    <text evidence="1">The sequence shown here is derived from an EMBL/GenBank/DDBJ whole genome shotgun (WGS) entry which is preliminary data.</text>
</comment>
<dbReference type="AlphaFoldDB" id="A0A328VR91"/>